<evidence type="ECO:0008006" key="4">
    <source>
        <dbReference type="Google" id="ProtNLM"/>
    </source>
</evidence>
<dbReference type="AlphaFoldDB" id="A0A343TMR2"/>
<evidence type="ECO:0000256" key="1">
    <source>
        <dbReference type="SAM" id="Phobius"/>
    </source>
</evidence>
<dbReference type="EMBL" id="CP025066">
    <property type="protein sequence ID" value="AUX10384.1"/>
    <property type="molecule type" value="Genomic_DNA"/>
</dbReference>
<gene>
    <name evidence="2" type="ORF">AArcSl_2769</name>
</gene>
<organism evidence="2 3">
    <name type="scientific">Halalkaliarchaeum desulfuricum</name>
    <dbReference type="NCBI Taxonomy" id="2055893"/>
    <lineage>
        <taxon>Archaea</taxon>
        <taxon>Methanobacteriati</taxon>
        <taxon>Methanobacteriota</taxon>
        <taxon>Stenosarchaea group</taxon>
        <taxon>Halobacteria</taxon>
        <taxon>Halobacteriales</taxon>
        <taxon>Haloferacaceae</taxon>
        <taxon>Halalkaliarchaeum</taxon>
    </lineage>
</organism>
<protein>
    <recommendedName>
        <fullName evidence="4">SipW-cognate class signal peptide</fullName>
    </recommendedName>
</protein>
<dbReference type="KEGG" id="hdf:AArcSl_2769"/>
<evidence type="ECO:0000313" key="2">
    <source>
        <dbReference type="EMBL" id="AUX10384.1"/>
    </source>
</evidence>
<keyword evidence="3" id="KW-1185">Reference proteome</keyword>
<dbReference type="InterPro" id="IPR006311">
    <property type="entry name" value="TAT_signal"/>
</dbReference>
<sequence length="259" mass="27653">MSKEFQLSRRKALVGLGTVGVASAGAGFGTSAYFSDQEEFTGNSIQAGEFELTVELLTGESTVDQDGIGPDEEIESWASAVGDDGAEFGMPITISDAKPGDTYEFYWEITINENPGYVQVEGDVQEDEPGGDEDDDRFEELGVTPIPLGQSDNITATVAVGDEVEDGEWSGAGEFSSETFDGEGLGELFDALDGDGLALRNEDGELLTIGPNGDYDSVVVCVEIVISTEAGNEIQNASHASDLRFYAEQARHNEEFRSD</sequence>
<dbReference type="GeneID" id="37879126"/>
<dbReference type="Proteomes" id="UP000263012">
    <property type="component" value="Chromosome"/>
</dbReference>
<dbReference type="InterPro" id="IPR023833">
    <property type="entry name" value="Signal_pept_SipW-depend-type"/>
</dbReference>
<dbReference type="PROSITE" id="PS51318">
    <property type="entry name" value="TAT"/>
    <property type="match status" value="1"/>
</dbReference>
<keyword evidence="1" id="KW-1133">Transmembrane helix</keyword>
<accession>A0A343TMR2</accession>
<feature type="transmembrane region" description="Helical" evidence="1">
    <location>
        <begin position="12"/>
        <end position="34"/>
    </location>
</feature>
<dbReference type="OrthoDB" id="137379at2157"/>
<dbReference type="NCBIfam" id="TIGR04088">
    <property type="entry name" value="cognate_SipW"/>
    <property type="match status" value="1"/>
</dbReference>
<dbReference type="RefSeq" id="WP_119820567.1">
    <property type="nucleotide sequence ID" value="NZ_CP025066.1"/>
</dbReference>
<evidence type="ECO:0000313" key="3">
    <source>
        <dbReference type="Proteomes" id="UP000263012"/>
    </source>
</evidence>
<reference evidence="3" key="1">
    <citation type="submission" date="2017-11" db="EMBL/GenBank/DDBJ databases">
        <title>Phenotypic and genomic properties of facultatively anaerobic sulfur-reducing natronoarchaea from hypersaline soda lakes.</title>
        <authorList>
            <person name="Sorokin D.Y."/>
            <person name="Kublanov I.V."/>
            <person name="Roman P."/>
            <person name="Sinninghe Damste J.S."/>
            <person name="Golyshin P.N."/>
            <person name="Rojo D."/>
            <person name="Ciordia S."/>
            <person name="Mena M.D.C."/>
            <person name="Ferrer M."/>
            <person name="Messina E."/>
            <person name="Smedile F."/>
            <person name="La Spada G."/>
            <person name="La Cono V."/>
            <person name="Yakimov M.M."/>
        </authorList>
    </citation>
    <scope>NUCLEOTIDE SEQUENCE [LARGE SCALE GENOMIC DNA]</scope>
    <source>
        <strain evidence="3">AArc-Sl</strain>
    </source>
</reference>
<name>A0A343TMR2_9EURY</name>
<keyword evidence="1" id="KW-0472">Membrane</keyword>
<keyword evidence="1" id="KW-0812">Transmembrane</keyword>
<proteinExistence type="predicted"/>